<name>F2UFD5_SALR5</name>
<organism evidence="4">
    <name type="scientific">Salpingoeca rosetta (strain ATCC 50818 / BSB-021)</name>
    <dbReference type="NCBI Taxonomy" id="946362"/>
    <lineage>
        <taxon>Eukaryota</taxon>
        <taxon>Choanoflagellata</taxon>
        <taxon>Craspedida</taxon>
        <taxon>Salpingoecidae</taxon>
        <taxon>Salpingoeca</taxon>
    </lineage>
</organism>
<evidence type="ECO:0008006" key="5">
    <source>
        <dbReference type="Google" id="ProtNLM"/>
    </source>
</evidence>
<dbReference type="EMBL" id="GL832971">
    <property type="protein sequence ID" value="EGD75335.1"/>
    <property type="molecule type" value="Genomic_DNA"/>
</dbReference>
<dbReference type="KEGG" id="sre:PTSG_06984"/>
<sequence length="563" mass="58979">MTLAAPVVVAVCMTSALLLLLACTAGAAAAAGTASSRAGRSFTVVEGFNAVPRGWKVSASSLQECMDVCDQQACLQFSFNELFHVCYHSNLTSWAGLVNDHIISGCIDSAVARCGDVPSPPEPSPKQLKWAVSGAPNTSDPACGFPTLSPALAPVGRIYHATPEIGMYNHAAMIDFFDSNFFVSWKNSPLHEDTPGQRILYSQSTDGLSWTPTDGRNVLFPNMSSNSNPAALFAGPTVILNGRRYATASPHQFCLFPYPYVGEGYVLLLRRVGNTIPAKLGPIFWANPTVPFGFEEATKRNGVLTSAQMDAETQADLALLDNWNHLPCGNTNGSASLKCEMCLNGCDDFLRRDNVDDGRADGSAATSAAASAAASAAGGGGRGGGHRHDGGRRGGGGGGGGGGFAGSRGRLGSLGGSSEETHYTVPHSSAGVILHRTGNNLAFTYRPNTTVQWSIPWISELPDAGSNLNAGTLPDGRVFLASNPCPHRRYPLVISTTRDGFTWDKAVGVLSCEQLRNTSFCAQGATPSLAYPQAVAVTAPADVAGLYVVVSVNNSVRVPYTAL</sequence>
<evidence type="ECO:0000256" key="1">
    <source>
        <dbReference type="SAM" id="MobiDB-lite"/>
    </source>
</evidence>
<proteinExistence type="predicted"/>
<feature type="chain" id="PRO_5003288621" description="Apple domain-containing protein" evidence="2">
    <location>
        <begin position="30"/>
        <end position="563"/>
    </location>
</feature>
<dbReference type="OMA" id="YNHAAMI"/>
<dbReference type="OrthoDB" id="3701586at2759"/>
<evidence type="ECO:0000313" key="3">
    <source>
        <dbReference type="EMBL" id="EGD75335.1"/>
    </source>
</evidence>
<evidence type="ECO:0000313" key="4">
    <source>
        <dbReference type="Proteomes" id="UP000007799"/>
    </source>
</evidence>
<keyword evidence="4" id="KW-1185">Reference proteome</keyword>
<keyword evidence="2" id="KW-0732">Signal</keyword>
<dbReference type="GeneID" id="16072950"/>
<dbReference type="Proteomes" id="UP000007799">
    <property type="component" value="Unassembled WGS sequence"/>
</dbReference>
<feature type="signal peptide" evidence="2">
    <location>
        <begin position="1"/>
        <end position="29"/>
    </location>
</feature>
<reference evidence="3" key="1">
    <citation type="submission" date="2009-08" db="EMBL/GenBank/DDBJ databases">
        <title>Annotation of Salpingoeca rosetta.</title>
        <authorList>
            <consortium name="The Broad Institute Genome Sequencing Platform"/>
            <person name="Russ C."/>
            <person name="Cuomo C."/>
            <person name="Burger G."/>
            <person name="Gray M.W."/>
            <person name="Holland P.W.H."/>
            <person name="King N."/>
            <person name="Lang F.B.F."/>
            <person name="Roger A.J."/>
            <person name="Ruiz-Trillo I."/>
            <person name="Young S.K."/>
            <person name="Zeng Q."/>
            <person name="Gargeya S."/>
            <person name="Alvarado L."/>
            <person name="Berlin A."/>
            <person name="Chapman S.B."/>
            <person name="Chen Z."/>
            <person name="Freedman E."/>
            <person name="Gellesch M."/>
            <person name="Goldberg J."/>
            <person name="Griggs A."/>
            <person name="Gujja S."/>
            <person name="Heilman E."/>
            <person name="Heiman D."/>
            <person name="Howarth C."/>
            <person name="Mehta T."/>
            <person name="Neiman D."/>
            <person name="Pearson M."/>
            <person name="Roberts A."/>
            <person name="Saif S."/>
            <person name="Shea T."/>
            <person name="Shenoy N."/>
            <person name="Sisk P."/>
            <person name="Stolte C."/>
            <person name="Sykes S."/>
            <person name="White J."/>
            <person name="Yandava C."/>
            <person name="Haas B."/>
            <person name="Nusbaum C."/>
            <person name="Birren B."/>
        </authorList>
    </citation>
    <scope>NUCLEOTIDE SEQUENCE [LARGE SCALE GENOMIC DNA]</scope>
    <source>
        <strain evidence="3">ATCC 50818</strain>
    </source>
</reference>
<dbReference type="RefSeq" id="XP_004992388.1">
    <property type="nucleotide sequence ID" value="XM_004992331.1"/>
</dbReference>
<feature type="region of interest" description="Disordered" evidence="1">
    <location>
        <begin position="375"/>
        <end position="423"/>
    </location>
</feature>
<evidence type="ECO:0000256" key="2">
    <source>
        <dbReference type="SAM" id="SignalP"/>
    </source>
</evidence>
<feature type="compositionally biased region" description="Gly residues" evidence="1">
    <location>
        <begin position="393"/>
        <end position="406"/>
    </location>
</feature>
<gene>
    <name evidence="3" type="ORF">PTSG_06984</name>
</gene>
<protein>
    <recommendedName>
        <fullName evidence="5">Apple domain-containing protein</fullName>
    </recommendedName>
</protein>
<dbReference type="InParanoid" id="F2UFD5"/>
<dbReference type="AlphaFoldDB" id="F2UFD5"/>
<accession>F2UFD5</accession>